<dbReference type="PANTHER" id="PTHR31066:SF85">
    <property type="entry name" value="OS02G0809100 PROTEIN"/>
    <property type="match status" value="1"/>
</dbReference>
<proteinExistence type="predicted"/>
<feature type="region of interest" description="Disordered" evidence="1">
    <location>
        <begin position="138"/>
        <end position="180"/>
    </location>
</feature>
<feature type="compositionally biased region" description="Polar residues" evidence="1">
    <location>
        <begin position="138"/>
        <end position="150"/>
    </location>
</feature>
<dbReference type="SUPFAM" id="SSF54277">
    <property type="entry name" value="CAD &amp; PB1 domains"/>
    <property type="match status" value="1"/>
</dbReference>
<organism evidence="3 4">
    <name type="scientific">Turnera subulata</name>
    <dbReference type="NCBI Taxonomy" id="218843"/>
    <lineage>
        <taxon>Eukaryota</taxon>
        <taxon>Viridiplantae</taxon>
        <taxon>Streptophyta</taxon>
        <taxon>Embryophyta</taxon>
        <taxon>Tracheophyta</taxon>
        <taxon>Spermatophyta</taxon>
        <taxon>Magnoliopsida</taxon>
        <taxon>eudicotyledons</taxon>
        <taxon>Gunneridae</taxon>
        <taxon>Pentapetalae</taxon>
        <taxon>rosids</taxon>
        <taxon>fabids</taxon>
        <taxon>Malpighiales</taxon>
        <taxon>Passifloraceae</taxon>
        <taxon>Turnera</taxon>
    </lineage>
</organism>
<sequence length="371" mass="41058">MPREKLILICQFGGSFVTKDDGSISYDGGEAHALDINRETLFDTLKLKLAEICNFEYNSLSMKYFLPGNNRTLITLSNDKDLKRMYDFYGKAITAELFVMGKLGFDREAHRISTSRETGIKLAEKVTATVQPQSTATTHVAVGSPSTPVVSTRKVSRAAATPRRRHAPSSNSPETVTGTAPIPTSVVLALTSKRLPKRAATKNISDANFCPVDDVAAPDADFVNVPIMFDMNSTPADTVKKRRRTASWKIGANGPTIVAGADTDTDSDVEIITPRSRKRNKETVDVFVEADESEQQLEETYNPLNFTAKIYLFYAGRFVSGYKKTRIYISLKTMMNMQNFIAAAHEWRLPTIAQQHFGSLLGKFYGTDARA</sequence>
<dbReference type="AlphaFoldDB" id="A0A9Q0GGQ8"/>
<dbReference type="Pfam" id="PF00564">
    <property type="entry name" value="PB1"/>
    <property type="match status" value="1"/>
</dbReference>
<dbReference type="InterPro" id="IPR053198">
    <property type="entry name" value="Gynoecium_Dev_Regulator"/>
</dbReference>
<keyword evidence="4" id="KW-1185">Reference proteome</keyword>
<dbReference type="Proteomes" id="UP001141552">
    <property type="component" value="Unassembled WGS sequence"/>
</dbReference>
<evidence type="ECO:0000313" key="3">
    <source>
        <dbReference type="EMBL" id="KAJ4849948.1"/>
    </source>
</evidence>
<evidence type="ECO:0000259" key="2">
    <source>
        <dbReference type="SMART" id="SM00666"/>
    </source>
</evidence>
<accession>A0A9Q0GGQ8</accession>
<evidence type="ECO:0000313" key="4">
    <source>
        <dbReference type="Proteomes" id="UP001141552"/>
    </source>
</evidence>
<dbReference type="EMBL" id="JAKUCV010000443">
    <property type="protein sequence ID" value="KAJ4849948.1"/>
    <property type="molecule type" value="Genomic_DNA"/>
</dbReference>
<dbReference type="PANTHER" id="PTHR31066">
    <property type="entry name" value="OS05G0427100 PROTEIN-RELATED"/>
    <property type="match status" value="1"/>
</dbReference>
<dbReference type="InterPro" id="IPR000270">
    <property type="entry name" value="PB1_dom"/>
</dbReference>
<reference evidence="3" key="1">
    <citation type="submission" date="2022-02" db="EMBL/GenBank/DDBJ databases">
        <authorList>
            <person name="Henning P.M."/>
            <person name="McCubbin A.G."/>
            <person name="Shore J.S."/>
        </authorList>
    </citation>
    <scope>NUCLEOTIDE SEQUENCE</scope>
    <source>
        <strain evidence="3">F60SS</strain>
        <tissue evidence="3">Leaves</tissue>
    </source>
</reference>
<feature type="domain" description="PB1" evidence="2">
    <location>
        <begin position="19"/>
        <end position="102"/>
    </location>
</feature>
<dbReference type="Gene3D" id="3.10.20.90">
    <property type="entry name" value="Phosphatidylinositol 3-kinase Catalytic Subunit, Chain A, domain 1"/>
    <property type="match status" value="1"/>
</dbReference>
<name>A0A9Q0GGQ8_9ROSI</name>
<evidence type="ECO:0000256" key="1">
    <source>
        <dbReference type="SAM" id="MobiDB-lite"/>
    </source>
</evidence>
<protein>
    <recommendedName>
        <fullName evidence="2">PB1 domain-containing protein</fullName>
    </recommendedName>
</protein>
<dbReference type="OrthoDB" id="125347at2759"/>
<dbReference type="SMART" id="SM00666">
    <property type="entry name" value="PB1"/>
    <property type="match status" value="1"/>
</dbReference>
<comment type="caution">
    <text evidence="3">The sequence shown here is derived from an EMBL/GenBank/DDBJ whole genome shotgun (WGS) entry which is preliminary data.</text>
</comment>
<gene>
    <name evidence="3" type="ORF">Tsubulata_004838</name>
</gene>
<reference evidence="3" key="2">
    <citation type="journal article" date="2023" name="Plants (Basel)">
        <title>Annotation of the Turnera subulata (Passifloraceae) Draft Genome Reveals the S-Locus Evolved after the Divergence of Turneroideae from Passifloroideae in a Stepwise Manner.</title>
        <authorList>
            <person name="Henning P.M."/>
            <person name="Roalson E.H."/>
            <person name="Mir W."/>
            <person name="McCubbin A.G."/>
            <person name="Shore J.S."/>
        </authorList>
    </citation>
    <scope>NUCLEOTIDE SEQUENCE</scope>
    <source>
        <strain evidence="3">F60SS</strain>
    </source>
</reference>